<dbReference type="CDD" id="cd18791">
    <property type="entry name" value="SF2_C_RHA"/>
    <property type="match status" value="1"/>
</dbReference>
<dbReference type="PANTHER" id="PTHR43519">
    <property type="entry name" value="ATP-DEPENDENT RNA HELICASE HRPB"/>
    <property type="match status" value="1"/>
</dbReference>
<dbReference type="InterPro" id="IPR056329">
    <property type="entry name" value="CON_HrpB"/>
</dbReference>
<keyword evidence="4" id="KW-0067">ATP-binding</keyword>
<dbReference type="Pfam" id="PF00270">
    <property type="entry name" value="DEAD"/>
    <property type="match status" value="1"/>
</dbReference>
<dbReference type="SMART" id="SM00487">
    <property type="entry name" value="DEXDc"/>
    <property type="match status" value="1"/>
</dbReference>
<dbReference type="Proteomes" id="UP000316882">
    <property type="component" value="Unassembled WGS sequence"/>
</dbReference>
<dbReference type="EMBL" id="BJMH01000001">
    <property type="protein sequence ID" value="GEB30777.1"/>
    <property type="molecule type" value="Genomic_DNA"/>
</dbReference>
<organism evidence="7 8">
    <name type="scientific">Brevibacillus parabrevis</name>
    <dbReference type="NCBI Taxonomy" id="54914"/>
    <lineage>
        <taxon>Bacteria</taxon>
        <taxon>Bacillati</taxon>
        <taxon>Bacillota</taxon>
        <taxon>Bacilli</taxon>
        <taxon>Bacillales</taxon>
        <taxon>Paenibacillaceae</taxon>
        <taxon>Brevibacillus</taxon>
    </lineage>
</organism>
<dbReference type="GO" id="GO:0016787">
    <property type="term" value="F:hydrolase activity"/>
    <property type="evidence" value="ECO:0007669"/>
    <property type="project" value="UniProtKB-KW"/>
</dbReference>
<sequence length="840" mass="92890">MALPIDTVLPQLIETLAASNSAVLVAAPGAGKTTRVPLAFLEQAWLSNKRILMLEPRRLAARSAAGYMARKLGEQVGETVGYRVKHDTRIGPNTRIEVITEGVLTRMLQDDPGLEAVGLLIFDEFHERSLHADLGLALSLQTQSLFRPDLRILVMSATLAAEPVARLLGDAPIIVSEGRAFPVETRFLPKPLNGSVEEEIVRLALAALMQDEGDMLVFLPGAKEIRTTQALLAKSQLGAQVRVCPLYGALSQQEQDRALRPGQPGERKIVLATSIAETSLTVEGVRIVIDSGLKRYPRFSSRTGMTRLETGRVSRSSAEQRMGRAGRLDTGVCYRLWTEQEDRMLAAHDSPEIIDADLAPLALELAAWGVKDVEELQWLDIPPKAALAQAQELLQQLGALDAHGQITAHGRVLAGMGLHPRLGQMIQRASELGLLDLACELAVLLEERDIVRGRGAAADADIGSRVELLRFVAGNRGEGRSVHGHGLQVEEAVCSKLWNDAAQLKRQWRKSGEPKTSVSGDISQTGRLLAFAYPDRIAQRRGDGRYLLRNGRGAAFGLEQPLAFAPYVVAPLLDDQGVDSRIMLAAQIEESELHQDWAGQISEETAVWWDRSAGAVRSRTRKKLGALILKETAADRDDDAVLHALLTGIRTEGLAILPWSRHARQLRERLQFMSDLFPEWPRVDDEALLATLEEWLAPHVYGMRKRDELQQLSLAAILDGMLGWDERRQLDEYAPTHVRVPSGSNIPVDYSDPAAPSLFVRLQELFGWQDTPRIGRGKVPLTLHLLSPAQRPVQVTKDLASFWQQAYFEVKKDLKGRYPKHYWPDDPLTAVPTNRTRPQN</sequence>
<dbReference type="InterPro" id="IPR001650">
    <property type="entry name" value="Helicase_C-like"/>
</dbReference>
<dbReference type="CDD" id="cd17990">
    <property type="entry name" value="DEXHc_HrpB"/>
    <property type="match status" value="1"/>
</dbReference>
<gene>
    <name evidence="7" type="primary">hrpB</name>
    <name evidence="7" type="ORF">BPA01_03570</name>
</gene>
<dbReference type="SMART" id="SM00847">
    <property type="entry name" value="HA2"/>
    <property type="match status" value="1"/>
</dbReference>
<evidence type="ECO:0000256" key="4">
    <source>
        <dbReference type="ARBA" id="ARBA00022840"/>
    </source>
</evidence>
<dbReference type="InterPro" id="IPR010225">
    <property type="entry name" value="HrpB"/>
</dbReference>
<name>A0A4Y3PBF4_BREPA</name>
<dbReference type="Gene3D" id="1.20.120.1080">
    <property type="match status" value="1"/>
</dbReference>
<accession>A0A4Y3PBF4</accession>
<dbReference type="RefSeq" id="WP_122963039.1">
    <property type="nucleotide sequence ID" value="NZ_BJMH01000001.1"/>
</dbReference>
<feature type="domain" description="Helicase C-terminal" evidence="6">
    <location>
        <begin position="195"/>
        <end position="369"/>
    </location>
</feature>
<dbReference type="InterPro" id="IPR049614">
    <property type="entry name" value="HrpB_DEXH"/>
</dbReference>
<dbReference type="PROSITE" id="PS51194">
    <property type="entry name" value="HELICASE_CTER"/>
    <property type="match status" value="1"/>
</dbReference>
<dbReference type="GO" id="GO:0004386">
    <property type="term" value="F:helicase activity"/>
    <property type="evidence" value="ECO:0007669"/>
    <property type="project" value="UniProtKB-KW"/>
</dbReference>
<dbReference type="Pfam" id="PF00271">
    <property type="entry name" value="Helicase_C"/>
    <property type="match status" value="1"/>
</dbReference>
<dbReference type="InterPro" id="IPR048333">
    <property type="entry name" value="HA2_WH"/>
</dbReference>
<dbReference type="PIRSF" id="PIRSF005496">
    <property type="entry name" value="ATP_hel_hrpB"/>
    <property type="match status" value="1"/>
</dbReference>
<dbReference type="SUPFAM" id="SSF52540">
    <property type="entry name" value="P-loop containing nucleoside triphosphate hydrolases"/>
    <property type="match status" value="1"/>
</dbReference>
<dbReference type="NCBIfam" id="TIGR01970">
    <property type="entry name" value="DEAH_box_HrpB"/>
    <property type="match status" value="1"/>
</dbReference>
<comment type="caution">
    <text evidence="7">The sequence shown here is derived from an EMBL/GenBank/DDBJ whole genome shotgun (WGS) entry which is preliminary data.</text>
</comment>
<dbReference type="SMART" id="SM00490">
    <property type="entry name" value="HELICc"/>
    <property type="match status" value="1"/>
</dbReference>
<keyword evidence="8" id="KW-1185">Reference proteome</keyword>
<dbReference type="STRING" id="54914.AV540_13205"/>
<reference evidence="7 8" key="1">
    <citation type="submission" date="2019-06" db="EMBL/GenBank/DDBJ databases">
        <title>Whole genome shotgun sequence of Brevibacillus parabrevis NBRC 12334.</title>
        <authorList>
            <person name="Hosoyama A."/>
            <person name="Uohara A."/>
            <person name="Ohji S."/>
            <person name="Ichikawa N."/>
        </authorList>
    </citation>
    <scope>NUCLEOTIDE SEQUENCE [LARGE SCALE GENOMIC DNA]</scope>
    <source>
        <strain evidence="7 8">NBRC 12334</strain>
    </source>
</reference>
<evidence type="ECO:0000256" key="3">
    <source>
        <dbReference type="ARBA" id="ARBA00022806"/>
    </source>
</evidence>
<dbReference type="Pfam" id="PF08482">
    <property type="entry name" value="HrpB_C"/>
    <property type="match status" value="1"/>
</dbReference>
<dbReference type="Gene3D" id="3.40.50.300">
    <property type="entry name" value="P-loop containing nucleotide triphosphate hydrolases"/>
    <property type="match status" value="2"/>
</dbReference>
<feature type="domain" description="Helicase ATP-binding" evidence="5">
    <location>
        <begin position="13"/>
        <end position="177"/>
    </location>
</feature>
<protein>
    <submittedName>
        <fullName evidence="7">ATP-dependent helicase HrpB</fullName>
    </submittedName>
</protein>
<dbReference type="GO" id="GO:0005524">
    <property type="term" value="F:ATP binding"/>
    <property type="evidence" value="ECO:0007669"/>
    <property type="project" value="UniProtKB-KW"/>
</dbReference>
<keyword evidence="3 7" id="KW-0347">Helicase</keyword>
<dbReference type="InterPro" id="IPR011545">
    <property type="entry name" value="DEAD/DEAH_box_helicase_dom"/>
</dbReference>
<evidence type="ECO:0000256" key="1">
    <source>
        <dbReference type="ARBA" id="ARBA00022741"/>
    </source>
</evidence>
<dbReference type="InterPro" id="IPR007502">
    <property type="entry name" value="Helicase-assoc_dom"/>
</dbReference>
<evidence type="ECO:0000256" key="2">
    <source>
        <dbReference type="ARBA" id="ARBA00022801"/>
    </source>
</evidence>
<keyword evidence="1" id="KW-0547">Nucleotide-binding</keyword>
<dbReference type="Pfam" id="PF24473">
    <property type="entry name" value="CON_HrpB"/>
    <property type="match status" value="1"/>
</dbReference>
<keyword evidence="2" id="KW-0378">Hydrolase</keyword>
<dbReference type="GO" id="GO:0003676">
    <property type="term" value="F:nucleic acid binding"/>
    <property type="evidence" value="ECO:0007669"/>
    <property type="project" value="InterPro"/>
</dbReference>
<dbReference type="Pfam" id="PF04408">
    <property type="entry name" value="WHD_HA2"/>
    <property type="match status" value="1"/>
</dbReference>
<dbReference type="PANTHER" id="PTHR43519:SF1">
    <property type="entry name" value="ATP-DEPENDENT RNA HELICASE HRPB"/>
    <property type="match status" value="1"/>
</dbReference>
<dbReference type="AlphaFoldDB" id="A0A4Y3PBF4"/>
<evidence type="ECO:0000313" key="8">
    <source>
        <dbReference type="Proteomes" id="UP000316882"/>
    </source>
</evidence>
<dbReference type="PROSITE" id="PS51192">
    <property type="entry name" value="HELICASE_ATP_BIND_1"/>
    <property type="match status" value="1"/>
</dbReference>
<dbReference type="InterPro" id="IPR014001">
    <property type="entry name" value="Helicase_ATP-bd"/>
</dbReference>
<dbReference type="InterPro" id="IPR013689">
    <property type="entry name" value="RNA_helicase_ATP-dep_HrpB_C"/>
</dbReference>
<dbReference type="FunFam" id="3.40.50.300:FF:002125">
    <property type="entry name" value="ATP-dependent helicase HrpB"/>
    <property type="match status" value="1"/>
</dbReference>
<proteinExistence type="predicted"/>
<evidence type="ECO:0000259" key="6">
    <source>
        <dbReference type="PROSITE" id="PS51194"/>
    </source>
</evidence>
<dbReference type="InterPro" id="IPR027417">
    <property type="entry name" value="P-loop_NTPase"/>
</dbReference>
<evidence type="ECO:0000259" key="5">
    <source>
        <dbReference type="PROSITE" id="PS51192"/>
    </source>
</evidence>
<evidence type="ECO:0000313" key="7">
    <source>
        <dbReference type="EMBL" id="GEB30777.1"/>
    </source>
</evidence>